<proteinExistence type="predicted"/>
<protein>
    <recommendedName>
        <fullName evidence="3">Ig-like domain-containing protein</fullName>
    </recommendedName>
</protein>
<keyword evidence="2" id="KW-1185">Reference proteome</keyword>
<dbReference type="EMBL" id="JBDLOU010000171">
    <property type="protein sequence ID" value="MEX3743368.1"/>
    <property type="molecule type" value="Genomic_DNA"/>
</dbReference>
<evidence type="ECO:0000313" key="1">
    <source>
        <dbReference type="EMBL" id="MEX3743368.1"/>
    </source>
</evidence>
<reference evidence="1 2" key="1">
    <citation type="submission" date="2024-04" db="EMBL/GenBank/DDBJ databases">
        <title>Genomic Markers of Mycobacteria.</title>
        <authorList>
            <person name="Soliman M.S."/>
            <person name="Elkholy A."/>
            <person name="Soliman N.S."/>
            <person name="Abbas A."/>
            <person name="Khayrat S."/>
            <person name="Shawky S."/>
        </authorList>
    </citation>
    <scope>NUCLEOTIDE SEQUENCE [LARGE SCALE GENOMIC DNA]</scope>
    <source>
        <strain evidence="1 2">Egy-CU-AM5</strain>
    </source>
</reference>
<accession>A0ABV3VRV5</accession>
<gene>
    <name evidence="1" type="ORF">ABFW12_34545</name>
</gene>
<evidence type="ECO:0000313" key="2">
    <source>
        <dbReference type="Proteomes" id="UP001558474"/>
    </source>
</evidence>
<dbReference type="RefSeq" id="WP_368574767.1">
    <property type="nucleotide sequence ID" value="NZ_JBDLOU010000171.1"/>
</dbReference>
<evidence type="ECO:0008006" key="3">
    <source>
        <dbReference type="Google" id="ProtNLM"/>
    </source>
</evidence>
<sequence>MFEEDLLSGIAGQLRNQVTIFMSTQDPSGDYYPRIELITDSFGNRITPDPGAVTVADCDGVCRPTQVLRVGDSVEFDCTGTDPKDRQLHWKVRSAGAVEQNEVAPSGTPVRLRWTAGITGERCEVQIHLNSPSPYHRHYGHDGLVCFVYKVLPPLDSE</sequence>
<comment type="caution">
    <text evidence="1">The sequence shown here is derived from an EMBL/GenBank/DDBJ whole genome shotgun (WGS) entry which is preliminary data.</text>
</comment>
<dbReference type="Proteomes" id="UP001558474">
    <property type="component" value="Unassembled WGS sequence"/>
</dbReference>
<name>A0ABV3VRV5_9MYCO</name>
<organism evidence="1 2">
    <name type="scientific">Mycolicibacterium porcinum</name>
    <dbReference type="NCBI Taxonomy" id="39693"/>
    <lineage>
        <taxon>Bacteria</taxon>
        <taxon>Bacillati</taxon>
        <taxon>Actinomycetota</taxon>
        <taxon>Actinomycetes</taxon>
        <taxon>Mycobacteriales</taxon>
        <taxon>Mycobacteriaceae</taxon>
        <taxon>Mycolicibacterium</taxon>
    </lineage>
</organism>